<feature type="domain" description="PiggyBac transposable element-derived protein" evidence="1">
    <location>
        <begin position="1"/>
        <end position="128"/>
    </location>
</feature>
<dbReference type="AlphaFoldDB" id="A0A1B6K5W6"/>
<feature type="non-terminal residue" evidence="2">
    <location>
        <position position="1"/>
    </location>
</feature>
<dbReference type="Pfam" id="PF13843">
    <property type="entry name" value="DDE_Tnp_1_7"/>
    <property type="match status" value="1"/>
</dbReference>
<reference evidence="2" key="1">
    <citation type="submission" date="2015-11" db="EMBL/GenBank/DDBJ databases">
        <title>De novo transcriptome assembly of four potential Pierce s Disease insect vectors from Arizona vineyards.</title>
        <authorList>
            <person name="Tassone E.E."/>
        </authorList>
    </citation>
    <scope>NUCLEOTIDE SEQUENCE</scope>
</reference>
<name>A0A1B6K5W6_9HEMI</name>
<organism evidence="2">
    <name type="scientific">Homalodisca liturata</name>
    <dbReference type="NCBI Taxonomy" id="320908"/>
    <lineage>
        <taxon>Eukaryota</taxon>
        <taxon>Metazoa</taxon>
        <taxon>Ecdysozoa</taxon>
        <taxon>Arthropoda</taxon>
        <taxon>Hexapoda</taxon>
        <taxon>Insecta</taxon>
        <taxon>Pterygota</taxon>
        <taxon>Neoptera</taxon>
        <taxon>Paraneoptera</taxon>
        <taxon>Hemiptera</taxon>
        <taxon>Auchenorrhyncha</taxon>
        <taxon>Membracoidea</taxon>
        <taxon>Cicadellidae</taxon>
        <taxon>Cicadellinae</taxon>
        <taxon>Proconiini</taxon>
        <taxon>Homalodisca</taxon>
    </lineage>
</organism>
<proteinExistence type="predicted"/>
<dbReference type="GO" id="GO:0043565">
    <property type="term" value="F:sequence-specific DNA binding"/>
    <property type="evidence" value="ECO:0007669"/>
    <property type="project" value="TreeGrafter"/>
</dbReference>
<protein>
    <recommendedName>
        <fullName evidence="1">PiggyBac transposable element-derived protein domain-containing protein</fullName>
    </recommendedName>
</protein>
<evidence type="ECO:0000313" key="2">
    <source>
        <dbReference type="EMBL" id="JAT06805.1"/>
    </source>
</evidence>
<dbReference type="PANTHER" id="PTHR47055:SF3">
    <property type="entry name" value="PHORBOL-ESTER_DAG-TYPE DOMAIN-CONTAINING PROTEIN"/>
    <property type="match status" value="1"/>
</dbReference>
<accession>A0A1B6K5W6</accession>
<dbReference type="PANTHER" id="PTHR47055">
    <property type="entry name" value="DDE_TNP_1_7 DOMAIN-CONTAINING PROTEIN"/>
    <property type="match status" value="1"/>
</dbReference>
<gene>
    <name evidence="2" type="ORF">g.58979</name>
</gene>
<dbReference type="InterPro" id="IPR029526">
    <property type="entry name" value="PGBD"/>
</dbReference>
<evidence type="ECO:0000259" key="1">
    <source>
        <dbReference type="Pfam" id="PF13843"/>
    </source>
</evidence>
<dbReference type="InterPro" id="IPR052638">
    <property type="entry name" value="PiggyBac_TE-derived"/>
</dbReference>
<sequence length="132" mass="14668">WILATRLGYAIQAEPYQGKATGATIPELGVGGSVVIDLISELPQDRKYSLFFDNFFTSLKLLEALKNRGYHGTGTIRVDRVEDAPLRKPQDLKKEPRGTFHQITDTDTNITLVRYMDNSVFTIASTATGVHP</sequence>
<dbReference type="EMBL" id="GECU01000902">
    <property type="protein sequence ID" value="JAT06805.1"/>
    <property type="molecule type" value="Transcribed_RNA"/>
</dbReference>